<reference evidence="3 4" key="1">
    <citation type="submission" date="2024-05" db="EMBL/GenBank/DDBJ databases">
        <title>Roseateles sp. 2.12 16S ribosomal RNA gene Genome sequencing and assembly.</title>
        <authorList>
            <person name="Woo H."/>
        </authorList>
    </citation>
    <scope>NUCLEOTIDE SEQUENCE [LARGE SCALE GENOMIC DNA]</scope>
    <source>
        <strain evidence="3 4">2.12</strain>
    </source>
</reference>
<dbReference type="Pfam" id="PF00498">
    <property type="entry name" value="FHA"/>
    <property type="match status" value="1"/>
</dbReference>
<dbReference type="Proteomes" id="UP001462640">
    <property type="component" value="Unassembled WGS sequence"/>
</dbReference>
<dbReference type="EMBL" id="JBDPZC010000004">
    <property type="protein sequence ID" value="MEO3713276.1"/>
    <property type="molecule type" value="Genomic_DNA"/>
</dbReference>
<feature type="transmembrane region" description="Helical" evidence="1">
    <location>
        <begin position="122"/>
        <end position="140"/>
    </location>
</feature>
<evidence type="ECO:0000256" key="1">
    <source>
        <dbReference type="SAM" id="Phobius"/>
    </source>
</evidence>
<name>A0ABV0GE11_9BURK</name>
<dbReference type="RefSeq" id="WP_347609567.1">
    <property type="nucleotide sequence ID" value="NZ_JBDPZC010000004.1"/>
</dbReference>
<comment type="caution">
    <text evidence="3">The sequence shown here is derived from an EMBL/GenBank/DDBJ whole genome shotgun (WGS) entry which is preliminary data.</text>
</comment>
<accession>A0ABV0GE11</accession>
<keyword evidence="4" id="KW-1185">Reference proteome</keyword>
<dbReference type="Gene3D" id="2.60.200.20">
    <property type="match status" value="1"/>
</dbReference>
<protein>
    <submittedName>
        <fullName evidence="3">FHA domain-containing protein</fullName>
    </submittedName>
</protein>
<feature type="transmembrane region" description="Helical" evidence="1">
    <location>
        <begin position="220"/>
        <end position="237"/>
    </location>
</feature>
<feature type="domain" description="FHA" evidence="2">
    <location>
        <begin position="27"/>
        <end position="76"/>
    </location>
</feature>
<feature type="transmembrane region" description="Helical" evidence="1">
    <location>
        <begin position="249"/>
        <end position="267"/>
    </location>
</feature>
<feature type="transmembrane region" description="Helical" evidence="1">
    <location>
        <begin position="193"/>
        <end position="214"/>
    </location>
</feature>
<evidence type="ECO:0000313" key="3">
    <source>
        <dbReference type="EMBL" id="MEO3713276.1"/>
    </source>
</evidence>
<organism evidence="3 4">
    <name type="scientific">Roseateles flavus</name>
    <dbReference type="NCBI Taxonomy" id="3149041"/>
    <lineage>
        <taxon>Bacteria</taxon>
        <taxon>Pseudomonadati</taxon>
        <taxon>Pseudomonadota</taxon>
        <taxon>Betaproteobacteria</taxon>
        <taxon>Burkholderiales</taxon>
        <taxon>Sphaerotilaceae</taxon>
        <taxon>Roseateles</taxon>
    </lineage>
</organism>
<evidence type="ECO:0000259" key="2">
    <source>
        <dbReference type="PROSITE" id="PS50006"/>
    </source>
</evidence>
<dbReference type="SUPFAM" id="SSF49879">
    <property type="entry name" value="SMAD/FHA domain"/>
    <property type="match status" value="1"/>
</dbReference>
<proteinExistence type="predicted"/>
<dbReference type="InterPro" id="IPR000253">
    <property type="entry name" value="FHA_dom"/>
</dbReference>
<keyword evidence="1" id="KW-0472">Membrane</keyword>
<dbReference type="PROSITE" id="PS50006">
    <property type="entry name" value="FHA_DOMAIN"/>
    <property type="match status" value="1"/>
</dbReference>
<gene>
    <name evidence="3" type="ORF">ABDJ40_10930</name>
</gene>
<feature type="transmembrane region" description="Helical" evidence="1">
    <location>
        <begin position="160"/>
        <end position="181"/>
    </location>
</feature>
<sequence>MDQAAVIEVLDRDGQVRSVHKVQAWPLRIGRSPACGLVLDDAHVAGEHAELSWDEAGLQLRLLESLNGGWLGRQRLLPGESRELPDDTVWQLGNTRLRLRSTRTALAPEKPLAHPEFARGRLRHLLVPGLALLWALLLWLDQWLGSDPGTPWIQYAPALLAPFALVLAWSGLWALVSMLFHRWFAFLPHLRRVLLVLVGLHLLGMGLPVIAYAFSWPRLMVVEALVFPLGLAALLWWHAALVWPRARRMLAVGLASLLVVSMGLMVGKRWEQQHWFGPAYLSVLPPPVMRLASPKPVDALVESLAPLEAQLKRQASRDNDLPSQDGMEE</sequence>
<evidence type="ECO:0000313" key="4">
    <source>
        <dbReference type="Proteomes" id="UP001462640"/>
    </source>
</evidence>
<keyword evidence="1" id="KW-0812">Transmembrane</keyword>
<dbReference type="SMART" id="SM00240">
    <property type="entry name" value="FHA"/>
    <property type="match status" value="1"/>
</dbReference>
<dbReference type="CDD" id="cd00060">
    <property type="entry name" value="FHA"/>
    <property type="match status" value="1"/>
</dbReference>
<dbReference type="InterPro" id="IPR008984">
    <property type="entry name" value="SMAD_FHA_dom_sf"/>
</dbReference>
<keyword evidence="1" id="KW-1133">Transmembrane helix</keyword>